<evidence type="ECO:0000256" key="1">
    <source>
        <dbReference type="SAM" id="MobiDB-lite"/>
    </source>
</evidence>
<proteinExistence type="predicted"/>
<dbReference type="Proteomes" id="UP001309876">
    <property type="component" value="Unassembled WGS sequence"/>
</dbReference>
<feature type="compositionally biased region" description="Basic and acidic residues" evidence="1">
    <location>
        <begin position="487"/>
        <end position="505"/>
    </location>
</feature>
<feature type="compositionally biased region" description="Polar residues" evidence="1">
    <location>
        <begin position="820"/>
        <end position="831"/>
    </location>
</feature>
<feature type="compositionally biased region" description="Polar residues" evidence="1">
    <location>
        <begin position="319"/>
        <end position="335"/>
    </location>
</feature>
<feature type="region of interest" description="Disordered" evidence="1">
    <location>
        <begin position="134"/>
        <end position="184"/>
    </location>
</feature>
<feature type="region of interest" description="Disordered" evidence="1">
    <location>
        <begin position="720"/>
        <end position="754"/>
    </location>
</feature>
<feature type="region of interest" description="Disordered" evidence="1">
    <location>
        <begin position="378"/>
        <end position="515"/>
    </location>
</feature>
<feature type="compositionally biased region" description="Polar residues" evidence="1">
    <location>
        <begin position="30"/>
        <end position="60"/>
    </location>
</feature>
<feature type="compositionally biased region" description="Polar residues" evidence="1">
    <location>
        <begin position="921"/>
        <end position="931"/>
    </location>
</feature>
<feature type="compositionally biased region" description="Basic residues" evidence="1">
    <location>
        <begin position="1236"/>
        <end position="1245"/>
    </location>
</feature>
<evidence type="ECO:0000313" key="2">
    <source>
        <dbReference type="EMBL" id="KAK5090533.1"/>
    </source>
</evidence>
<feature type="region of interest" description="Disordered" evidence="1">
    <location>
        <begin position="521"/>
        <end position="540"/>
    </location>
</feature>
<feature type="compositionally biased region" description="Pro residues" evidence="1">
    <location>
        <begin position="992"/>
        <end position="1001"/>
    </location>
</feature>
<feature type="compositionally biased region" description="Basic and acidic residues" evidence="1">
    <location>
        <begin position="423"/>
        <end position="439"/>
    </location>
</feature>
<feature type="region of interest" description="Disordered" evidence="1">
    <location>
        <begin position="1157"/>
        <end position="1276"/>
    </location>
</feature>
<feature type="compositionally biased region" description="Low complexity" evidence="1">
    <location>
        <begin position="379"/>
        <end position="396"/>
    </location>
</feature>
<name>A0AAN7T5M4_9EURO</name>
<keyword evidence="3" id="KW-1185">Reference proteome</keyword>
<feature type="region of interest" description="Disordered" evidence="1">
    <location>
        <begin position="798"/>
        <end position="1056"/>
    </location>
</feature>
<feature type="region of interest" description="Disordered" evidence="1">
    <location>
        <begin position="218"/>
        <end position="239"/>
    </location>
</feature>
<feature type="compositionally biased region" description="Basic and acidic residues" evidence="1">
    <location>
        <begin position="1004"/>
        <end position="1013"/>
    </location>
</feature>
<feature type="region of interest" description="Disordered" evidence="1">
    <location>
        <begin position="22"/>
        <end position="60"/>
    </location>
</feature>
<accession>A0AAN7T5M4</accession>
<sequence length="1350" mass="150287">MAFMRRKSVVYHEDVYTEDFEPQRRRRLSKPNTKSMKDLSSTMTVHTSGKRGSSNASQADLHSLYPNESREALRSKLLASSSDVALTKGHGTGSMVAATAAKYERNSLAYPSQMSPTSSKGLQHSISRLLSFKAPSESHEPGASNPMSKDQYGDFNFGSVSPSASSLEQVAQDSAPPARRTASFTPGMATRATNSQNNLIAVAPLSPPIRVEVMPGDDTDKQAPSIETGEPWTPPPQNNRPVTPMSLEYGHIGRLDLGSLRVVNGSPAPSEISKYSKPMLWSSGVRRNTSSVYESDYGTMRSRKAMSLTPENEMVSALSRPSVQTRDVHGSSTSKVGADSRPRHLFDETVHQGHIGPAKVTETSDATNDMAENYRAELPRSPFMSSSPPQSPGSLPWRTTEPLSSPILSAMSPHSFAAGYDNSDTRSQKADHFVREVPIRSRRSSNLATHTESPQAQHSSPLLPAQIPHRSHSPESFFSAPESSDDGNDHFKSAVELQPNRDRSRSPKKSVHASPLKQVFGAGHFDMQPPNASEWDSGYSSHTSLSIASLTNEAADRDSEALKGALADRHRYDRMNPQIVRKLGQPVSVNIPSPHAAVSPVVAKIENSKASSDLPSSNVIGKDAVAETAVTPIQTKEKQRKRLTKLRRKSGINPVGELVVHRLVSIEGLNIPPVSTTARANLAMRSEAVPELDRTYKTQNHTALDPKASTLSLAQYNPVLRFPSPEPEHDEPRSRRPRSRSRTRGRSLSRPRSWFGWSKDKTIEQKKSSNAVAQEPDLKDLGSVIDLLGTNPYDIAQTRRQTHSPLLRQQSYDRSDSLQRRTTPSNITTTPARPKSMMDDAAASKLSKIRRQSQIERTSQAISRRSFDDRGGIPGKVPHSARLSIDAPPLPPLPKKDEIKKRMSMKSGRELSHSPVPIGETQATEPALTTQEQEEAPPPPPHSPLPSFVDDDGDWKQPEHYPWHIPPPVTTFADYNHTNDGPLHDNFGQEDAPPPPPPHSPCPQDEREGRSREVSWTAQAEAWRDRKRSASAKLRNSWHARDESTHRARRDSSTWQAPVQYTEAPYEAHKPVLYNNMNEMWHQGQGYDGVSAHAYYPPQRRAYTYDDRYYGNEDNQWPSHVCDGAPDLDHWQQEPYYQQWPISNVANAHQLPRTQTWTDSDQRHYHNQPYRSQQPYDYYGPPRPSSRRYSNEYYNDPMYHPQAPRSHRSRPTSRHSQTRDPRPTSRHSQTHVSRPTSRHSQHSRRSFAEQLHPEPVDVPPAPQFKSAQFPHPGRYSGGLDYDYRQRSHGFADSAGAGAGVGAGYPSGGKQQQHGINRGSWLDMEAYGVDLGDVPAMRAPVRATGLTMIYR</sequence>
<feature type="region of interest" description="Disordered" evidence="1">
    <location>
        <begin position="317"/>
        <end position="340"/>
    </location>
</feature>
<feature type="compositionally biased region" description="Basic and acidic residues" evidence="1">
    <location>
        <begin position="894"/>
        <end position="912"/>
    </location>
</feature>
<reference evidence="2 3" key="1">
    <citation type="submission" date="2023-08" db="EMBL/GenBank/DDBJ databases">
        <title>Black Yeasts Isolated from many extreme environments.</title>
        <authorList>
            <person name="Coleine C."/>
            <person name="Stajich J.E."/>
            <person name="Selbmann L."/>
        </authorList>
    </citation>
    <scope>NUCLEOTIDE SEQUENCE [LARGE SCALE GENOMIC DNA]</scope>
    <source>
        <strain evidence="2 3">CCFEE 5910</strain>
    </source>
</reference>
<feature type="compositionally biased region" description="Basic residues" evidence="1">
    <location>
        <begin position="735"/>
        <end position="749"/>
    </location>
</feature>
<protein>
    <submittedName>
        <fullName evidence="2">Uncharacterized protein</fullName>
    </submittedName>
</protein>
<evidence type="ECO:0000313" key="3">
    <source>
        <dbReference type="Proteomes" id="UP001309876"/>
    </source>
</evidence>
<comment type="caution">
    <text evidence="2">The sequence shown here is derived from an EMBL/GenBank/DDBJ whole genome shotgun (WGS) entry which is preliminary data.</text>
</comment>
<organism evidence="2 3">
    <name type="scientific">Lithohypha guttulata</name>
    <dbReference type="NCBI Taxonomy" id="1690604"/>
    <lineage>
        <taxon>Eukaryota</taxon>
        <taxon>Fungi</taxon>
        <taxon>Dikarya</taxon>
        <taxon>Ascomycota</taxon>
        <taxon>Pezizomycotina</taxon>
        <taxon>Eurotiomycetes</taxon>
        <taxon>Chaetothyriomycetidae</taxon>
        <taxon>Chaetothyriales</taxon>
        <taxon>Trichomeriaceae</taxon>
        <taxon>Lithohypha</taxon>
    </lineage>
</organism>
<feature type="compositionally biased region" description="Polar residues" evidence="1">
    <location>
        <begin position="444"/>
        <end position="460"/>
    </location>
</feature>
<dbReference type="EMBL" id="JAVRRJ010000001">
    <property type="protein sequence ID" value="KAK5090533.1"/>
    <property type="molecule type" value="Genomic_DNA"/>
</dbReference>
<gene>
    <name evidence="2" type="ORF">LTR05_000706</name>
</gene>
<feature type="compositionally biased region" description="Basic and acidic residues" evidence="1">
    <location>
        <begin position="1039"/>
        <end position="1052"/>
    </location>
</feature>
<feature type="compositionally biased region" description="Polar residues" evidence="1">
    <location>
        <begin position="158"/>
        <end position="172"/>
    </location>
</feature>